<sequence>MLKDEVRTLAYRDAIMRNKHVFEGKIVLDVGCGTGILSMFAAKAGAKHVYAVDCSSIINHARNIVKDNGFEDKITLIQGKIEEIDLPTDKVDIIISEWMGYFLLYESMLDSVLFARDKWLVEGGLILPDKATLLITTIEDGEYKESKHGFWDNVYGFDMSAIGKLAMREPLVDTVNGEAVNTKPQVVYSIDILTVKKEDLSFEVPFSLRSVCNDYIHAFVVYFDIEFSHGLHKPVTFSTGPQAPYTHWKQSVLYIEDMLTIRRGEVVEGKLSCKPNARNPRDLDIVLSYEFDGAISQSKGTIEYHMC</sequence>
<dbReference type="OMA" id="CTHTKVK"/>
<dbReference type="RefSeq" id="XP_009492980.1">
    <property type="nucleotide sequence ID" value="XM_009494705.1"/>
</dbReference>
<reference evidence="9" key="1">
    <citation type="submission" date="2013-04" db="EMBL/GenBank/DDBJ databases">
        <title>The Genome Sequence of Fonticula alba ATCC 38817.</title>
        <authorList>
            <consortium name="The Broad Institute Genomics Platform"/>
            <person name="Russ C."/>
            <person name="Cuomo C."/>
            <person name="Burger G."/>
            <person name="Gray M.W."/>
            <person name="Holland P.W.H."/>
            <person name="King N."/>
            <person name="Lang F.B.F."/>
            <person name="Roger A.J."/>
            <person name="Ruiz-Trillo I."/>
            <person name="Brown M."/>
            <person name="Walker B."/>
            <person name="Young S."/>
            <person name="Zeng Q."/>
            <person name="Gargeya S."/>
            <person name="Fitzgerald M."/>
            <person name="Haas B."/>
            <person name="Abouelleil A."/>
            <person name="Allen A.W."/>
            <person name="Alvarado L."/>
            <person name="Arachchi H.M."/>
            <person name="Berlin A.M."/>
            <person name="Chapman S.B."/>
            <person name="Gainer-Dewar J."/>
            <person name="Goldberg J."/>
            <person name="Griggs A."/>
            <person name="Gujja S."/>
            <person name="Hansen M."/>
            <person name="Howarth C."/>
            <person name="Imamovic A."/>
            <person name="Ireland A."/>
            <person name="Larimer J."/>
            <person name="McCowan C."/>
            <person name="Murphy C."/>
            <person name="Pearson M."/>
            <person name="Poon T.W."/>
            <person name="Priest M."/>
            <person name="Roberts A."/>
            <person name="Saif S."/>
            <person name="Shea T."/>
            <person name="Sisk P."/>
            <person name="Sykes S."/>
            <person name="Wortman J."/>
            <person name="Nusbaum C."/>
            <person name="Birren B."/>
        </authorList>
    </citation>
    <scope>NUCLEOTIDE SEQUENCE [LARGE SCALE GENOMIC DNA]</scope>
    <source>
        <strain evidence="9">ATCC 38817</strain>
    </source>
</reference>
<dbReference type="InterPro" id="IPR055135">
    <property type="entry name" value="PRMT_dom"/>
</dbReference>
<dbReference type="EC" id="2.1.1.319" evidence="1"/>
<name>A0A058ZFZ3_FONAL</name>
<evidence type="ECO:0000256" key="3">
    <source>
        <dbReference type="ARBA" id="ARBA00022679"/>
    </source>
</evidence>
<dbReference type="eggNOG" id="KOG1499">
    <property type="taxonomic scope" value="Eukaryota"/>
</dbReference>
<evidence type="ECO:0000256" key="6">
    <source>
        <dbReference type="PROSITE-ProRule" id="PRU01015"/>
    </source>
</evidence>
<accession>A0A058ZFZ3</accession>
<dbReference type="GO" id="GO:0005634">
    <property type="term" value="C:nucleus"/>
    <property type="evidence" value="ECO:0007669"/>
    <property type="project" value="TreeGrafter"/>
</dbReference>
<proteinExistence type="predicted"/>
<dbReference type="GO" id="GO:0042054">
    <property type="term" value="F:histone methyltransferase activity"/>
    <property type="evidence" value="ECO:0007669"/>
    <property type="project" value="TreeGrafter"/>
</dbReference>
<dbReference type="Pfam" id="PF22528">
    <property type="entry name" value="PRMT_C"/>
    <property type="match status" value="1"/>
</dbReference>
<dbReference type="Pfam" id="PF13649">
    <property type="entry name" value="Methyltransf_25"/>
    <property type="match status" value="1"/>
</dbReference>
<evidence type="ECO:0000259" key="7">
    <source>
        <dbReference type="Pfam" id="PF13649"/>
    </source>
</evidence>
<dbReference type="SUPFAM" id="SSF53335">
    <property type="entry name" value="S-adenosyl-L-methionine-dependent methyltransferases"/>
    <property type="match status" value="1"/>
</dbReference>
<dbReference type="GO" id="GO:0032259">
    <property type="term" value="P:methylation"/>
    <property type="evidence" value="ECO:0007669"/>
    <property type="project" value="UniProtKB-KW"/>
</dbReference>
<keyword evidence="3 6" id="KW-0808">Transferase</keyword>
<protein>
    <recommendedName>
        <fullName evidence="1">type I protein arginine methyltransferase</fullName>
        <ecNumber evidence="1">2.1.1.319</ecNumber>
    </recommendedName>
</protein>
<dbReference type="InterPro" id="IPR025799">
    <property type="entry name" value="Arg_MeTrfase"/>
</dbReference>
<evidence type="ECO:0000256" key="1">
    <source>
        <dbReference type="ARBA" id="ARBA00011925"/>
    </source>
</evidence>
<evidence type="ECO:0000256" key="2">
    <source>
        <dbReference type="ARBA" id="ARBA00022603"/>
    </source>
</evidence>
<dbReference type="PANTHER" id="PTHR11006">
    <property type="entry name" value="PROTEIN ARGININE N-METHYLTRANSFERASE"/>
    <property type="match status" value="1"/>
</dbReference>
<dbReference type="FunFam" id="2.70.160.11:FF:000001">
    <property type="entry name" value="Blast:Protein arginine N-methyltransferase 1"/>
    <property type="match status" value="1"/>
</dbReference>
<keyword evidence="2 6" id="KW-0489">Methyltransferase</keyword>
<dbReference type="InterPro" id="IPR041698">
    <property type="entry name" value="Methyltransf_25"/>
</dbReference>
<dbReference type="AlphaFoldDB" id="A0A058ZFZ3"/>
<dbReference type="InterPro" id="IPR029063">
    <property type="entry name" value="SAM-dependent_MTases_sf"/>
</dbReference>
<organism evidence="9">
    <name type="scientific">Fonticula alba</name>
    <name type="common">Slime mold</name>
    <dbReference type="NCBI Taxonomy" id="691883"/>
    <lineage>
        <taxon>Eukaryota</taxon>
        <taxon>Rotosphaerida</taxon>
        <taxon>Fonticulaceae</taxon>
        <taxon>Fonticula</taxon>
    </lineage>
</organism>
<dbReference type="FunFam" id="3.40.50.150:FF:000003">
    <property type="entry name" value="Blast:Protein arginine N-methyltransferase 1"/>
    <property type="match status" value="1"/>
</dbReference>
<dbReference type="Gene3D" id="3.40.50.150">
    <property type="entry name" value="Vaccinia Virus protein VP39"/>
    <property type="match status" value="1"/>
</dbReference>
<dbReference type="GO" id="GO:0035242">
    <property type="term" value="F:protein-arginine omega-N asymmetric methyltransferase activity"/>
    <property type="evidence" value="ECO:0007669"/>
    <property type="project" value="UniProtKB-EC"/>
</dbReference>
<dbReference type="CDD" id="cd02440">
    <property type="entry name" value="AdoMet_MTases"/>
    <property type="match status" value="1"/>
</dbReference>
<dbReference type="OrthoDB" id="7848332at2759"/>
<dbReference type="Proteomes" id="UP000030693">
    <property type="component" value="Unassembled WGS sequence"/>
</dbReference>
<feature type="domain" description="Methyltransferase" evidence="7">
    <location>
        <begin position="27"/>
        <end position="109"/>
    </location>
</feature>
<dbReference type="Gene3D" id="2.70.160.11">
    <property type="entry name" value="Hnrnp arginine n-methyltransferase1"/>
    <property type="match status" value="1"/>
</dbReference>
<gene>
    <name evidence="9" type="ORF">H696_00821</name>
</gene>
<dbReference type="STRING" id="691883.A0A058ZFZ3"/>
<evidence type="ECO:0000313" key="9">
    <source>
        <dbReference type="EMBL" id="KCV73279.1"/>
    </source>
</evidence>
<dbReference type="PANTHER" id="PTHR11006:SF53">
    <property type="entry name" value="PROTEIN ARGININE N-METHYLTRANSFERASE 3"/>
    <property type="match status" value="1"/>
</dbReference>
<evidence type="ECO:0000259" key="8">
    <source>
        <dbReference type="Pfam" id="PF22528"/>
    </source>
</evidence>
<dbReference type="EMBL" id="KB932201">
    <property type="protein sequence ID" value="KCV73279.1"/>
    <property type="molecule type" value="Genomic_DNA"/>
</dbReference>
<dbReference type="GeneID" id="20525546"/>
<feature type="domain" description="Protein arginine N-methyltransferase" evidence="8">
    <location>
        <begin position="129"/>
        <end position="293"/>
    </location>
</feature>
<evidence type="ECO:0000256" key="4">
    <source>
        <dbReference type="ARBA" id="ARBA00022691"/>
    </source>
</evidence>
<comment type="catalytic activity">
    <reaction evidence="5">
        <text>L-arginyl-[protein] + S-adenosyl-L-methionine = N(omega)-methyl-L-arginyl-[protein] + S-adenosyl-L-homocysteine + H(+)</text>
        <dbReference type="Rhea" id="RHEA:48100"/>
        <dbReference type="Rhea" id="RHEA-COMP:10532"/>
        <dbReference type="Rhea" id="RHEA-COMP:11990"/>
        <dbReference type="ChEBI" id="CHEBI:15378"/>
        <dbReference type="ChEBI" id="CHEBI:29965"/>
        <dbReference type="ChEBI" id="CHEBI:57856"/>
        <dbReference type="ChEBI" id="CHEBI:59789"/>
        <dbReference type="ChEBI" id="CHEBI:65280"/>
    </reaction>
    <physiologicalReaction direction="left-to-right" evidence="5">
        <dbReference type="Rhea" id="RHEA:48101"/>
    </physiologicalReaction>
</comment>
<keyword evidence="4 6" id="KW-0949">S-adenosyl-L-methionine</keyword>
<evidence type="ECO:0000256" key="5">
    <source>
        <dbReference type="ARBA" id="ARBA00049303"/>
    </source>
</evidence>
<evidence type="ECO:0000313" key="10">
    <source>
        <dbReference type="Proteomes" id="UP000030693"/>
    </source>
</evidence>
<keyword evidence="10" id="KW-1185">Reference proteome</keyword>
<dbReference type="PROSITE" id="PS51678">
    <property type="entry name" value="SAM_MT_PRMT"/>
    <property type="match status" value="1"/>
</dbReference>